<accession>A0A1X1HUR1</accession>
<evidence type="ECO:0000313" key="1">
    <source>
        <dbReference type="EMBL" id="ORO64569.1"/>
    </source>
</evidence>
<reference evidence="1 2" key="1">
    <citation type="journal article" date="2016" name="Eur. J. Clin. Microbiol. Infect. Dis.">
        <title>Whole genome sequencing as a tool for phylogenetic analysis of clinical strains of Mitis group streptococci.</title>
        <authorList>
            <person name="Rasmussen L.H."/>
            <person name="Dargis R."/>
            <person name="Hojholt K."/>
            <person name="Christensen J.J."/>
            <person name="Skovgaard O."/>
            <person name="Justesen U.S."/>
            <person name="Rosenvinge F.S."/>
            <person name="Moser C."/>
            <person name="Lukjancenko O."/>
            <person name="Rasmussen S."/>
            <person name="Nielsen X.C."/>
        </authorList>
    </citation>
    <scope>NUCLEOTIDE SEQUENCE [LARGE SCALE GENOMIC DNA]</scope>
    <source>
        <strain evidence="1 2">OD_311844-09</strain>
    </source>
</reference>
<sequence>MIQRARRKRLKIRNLTRNPDFSVRLSIFRVSRSCSNQNTRSTFLFLFLYFIARKNRIQSRLR</sequence>
<proteinExistence type="predicted"/>
<name>A0A1X1HUR1_STROR</name>
<gene>
    <name evidence="1" type="ORF">B7714_06765</name>
</gene>
<dbReference type="AlphaFoldDB" id="A0A1X1HUR1"/>
<protein>
    <submittedName>
        <fullName evidence="1">Uncharacterized protein</fullName>
    </submittedName>
</protein>
<comment type="caution">
    <text evidence="1">The sequence shown here is derived from an EMBL/GenBank/DDBJ whole genome shotgun (WGS) entry which is preliminary data.</text>
</comment>
<dbReference type="EMBL" id="NCUR01000010">
    <property type="protein sequence ID" value="ORO64569.1"/>
    <property type="molecule type" value="Genomic_DNA"/>
</dbReference>
<organism evidence="1 2">
    <name type="scientific">Streptococcus oralis subsp. oralis</name>
    <dbReference type="NCBI Taxonomy" id="1891914"/>
    <lineage>
        <taxon>Bacteria</taxon>
        <taxon>Bacillati</taxon>
        <taxon>Bacillota</taxon>
        <taxon>Bacilli</taxon>
        <taxon>Lactobacillales</taxon>
        <taxon>Streptococcaceae</taxon>
        <taxon>Streptococcus</taxon>
    </lineage>
</organism>
<evidence type="ECO:0000313" key="2">
    <source>
        <dbReference type="Proteomes" id="UP000193982"/>
    </source>
</evidence>
<dbReference type="Proteomes" id="UP000193982">
    <property type="component" value="Unassembled WGS sequence"/>
</dbReference>